<name>A0A928X1A6_LEPEC</name>
<dbReference type="InterPro" id="IPR036188">
    <property type="entry name" value="FAD/NAD-bd_sf"/>
</dbReference>
<dbReference type="Proteomes" id="UP000615026">
    <property type="component" value="Unassembled WGS sequence"/>
</dbReference>
<protein>
    <submittedName>
        <fullName evidence="2">SidA/IucD/PvdA family monooxygenase</fullName>
    </submittedName>
</protein>
<organism evidence="2 3">
    <name type="scientific">Leptolyngbya cf. ectocarpi LEGE 11479</name>
    <dbReference type="NCBI Taxonomy" id="1828722"/>
    <lineage>
        <taxon>Bacteria</taxon>
        <taxon>Bacillati</taxon>
        <taxon>Cyanobacteriota</taxon>
        <taxon>Cyanophyceae</taxon>
        <taxon>Leptolyngbyales</taxon>
        <taxon>Leptolyngbyaceae</taxon>
        <taxon>Leptolyngbya group</taxon>
        <taxon>Leptolyngbya</taxon>
    </lineage>
</organism>
<feature type="domain" description="FAD-dependent urate hydroxylase HpyO/Asp monooxygenase CreE-like FAD/NAD(P)-binding" evidence="1">
    <location>
        <begin position="14"/>
        <end position="159"/>
    </location>
</feature>
<comment type="caution">
    <text evidence="2">The sequence shown here is derived from an EMBL/GenBank/DDBJ whole genome shotgun (WGS) entry which is preliminary data.</text>
</comment>
<evidence type="ECO:0000313" key="2">
    <source>
        <dbReference type="EMBL" id="MBE9066080.1"/>
    </source>
</evidence>
<dbReference type="Gene3D" id="3.50.50.60">
    <property type="entry name" value="FAD/NAD(P)-binding domain"/>
    <property type="match status" value="1"/>
</dbReference>
<dbReference type="SUPFAM" id="SSF51905">
    <property type="entry name" value="FAD/NAD(P)-binding domain"/>
    <property type="match status" value="2"/>
</dbReference>
<dbReference type="AlphaFoldDB" id="A0A928X1A6"/>
<evidence type="ECO:0000313" key="3">
    <source>
        <dbReference type="Proteomes" id="UP000615026"/>
    </source>
</evidence>
<keyword evidence="2" id="KW-0560">Oxidoreductase</keyword>
<proteinExistence type="predicted"/>
<dbReference type="InterPro" id="IPR038732">
    <property type="entry name" value="HpyO/CreE_NAD-binding"/>
</dbReference>
<dbReference type="PANTHER" id="PTHR38663">
    <property type="match status" value="1"/>
</dbReference>
<keyword evidence="3" id="KW-1185">Reference proteome</keyword>
<dbReference type="RefSeq" id="WP_193991563.1">
    <property type="nucleotide sequence ID" value="NZ_JADEXP010000027.1"/>
</dbReference>
<evidence type="ECO:0000259" key="1">
    <source>
        <dbReference type="Pfam" id="PF13454"/>
    </source>
</evidence>
<keyword evidence="2" id="KW-0503">Monooxygenase</keyword>
<dbReference type="Pfam" id="PF13454">
    <property type="entry name" value="NAD_binding_9"/>
    <property type="match status" value="1"/>
</dbReference>
<sequence>MVNAPALPKTIDIAIVGAGPQALTLVTHLIQKKKSMRHRFVVLDPAGTWLRQWQHQFAAYEIPHLRSPAVHHPDPNPHALRTFAERRFNELHLPYDLPGTQLFQDFCQELIRRWQLQDRVVLAQVEQIEPIHPQRRQRFRLTLANGQTLMAKRVVLATSGGTPQWPDWARSLSPYPAERLQHAQQVDLRGLQLAGERVLIVGSGLTSGHLALGATARGAQVMMMARRSFYEKLFDAEPGWLGPKYLKGFHAEPCWKTRWQMIQEARNGGSLTPSVLTQLRRQERDGQLSFYEQCEVKSATWTGEHWQVTCTHPQAHHCIAHLPVDRIWLATGTQLDVNQWPLLSAVRSHHPLKTIHGLPLLDHHLRWPGCNLFIMGGAAALQVGPVARNLFGGKLACDRIVPALVKARSTAG</sequence>
<accession>A0A928X1A6</accession>
<dbReference type="GO" id="GO:0004497">
    <property type="term" value="F:monooxygenase activity"/>
    <property type="evidence" value="ECO:0007669"/>
    <property type="project" value="UniProtKB-KW"/>
</dbReference>
<reference evidence="2" key="1">
    <citation type="submission" date="2020-10" db="EMBL/GenBank/DDBJ databases">
        <authorList>
            <person name="Castelo-Branco R."/>
            <person name="Eusebio N."/>
            <person name="Adriana R."/>
            <person name="Vieira A."/>
            <person name="Brugerolle De Fraissinette N."/>
            <person name="Rezende De Castro R."/>
            <person name="Schneider M.P."/>
            <person name="Vasconcelos V."/>
            <person name="Leao P.N."/>
        </authorList>
    </citation>
    <scope>NUCLEOTIDE SEQUENCE</scope>
    <source>
        <strain evidence="2">LEGE 11479</strain>
    </source>
</reference>
<dbReference type="PANTHER" id="PTHR38663:SF1">
    <property type="entry name" value="L-ORNITHINE N(5)-MONOOXYGENASE"/>
    <property type="match status" value="1"/>
</dbReference>
<dbReference type="EMBL" id="JADEXP010000027">
    <property type="protein sequence ID" value="MBE9066080.1"/>
    <property type="molecule type" value="Genomic_DNA"/>
</dbReference>
<gene>
    <name evidence="2" type="ORF">IQ260_05390</name>
</gene>